<reference evidence="1" key="2">
    <citation type="submission" date="2025-09" db="UniProtKB">
        <authorList>
            <consortium name="EnsemblPlants"/>
        </authorList>
    </citation>
    <scope>IDENTIFICATION</scope>
</reference>
<dbReference type="EnsemblPlants" id="AVESA.00010b.r2.7DG1343680.1">
    <property type="protein sequence ID" value="AVESA.00010b.r2.7DG1343680.1.CDS"/>
    <property type="gene ID" value="AVESA.00010b.r2.7DG1343680"/>
</dbReference>
<reference evidence="1" key="1">
    <citation type="submission" date="2021-05" db="EMBL/GenBank/DDBJ databases">
        <authorList>
            <person name="Scholz U."/>
            <person name="Mascher M."/>
            <person name="Fiebig A."/>
        </authorList>
    </citation>
    <scope>NUCLEOTIDE SEQUENCE [LARGE SCALE GENOMIC DNA]</scope>
</reference>
<dbReference type="Proteomes" id="UP001732700">
    <property type="component" value="Chromosome 7D"/>
</dbReference>
<accession>A0ACD6ABH4</accession>
<protein>
    <submittedName>
        <fullName evidence="1">Uncharacterized protein</fullName>
    </submittedName>
</protein>
<evidence type="ECO:0000313" key="2">
    <source>
        <dbReference type="Proteomes" id="UP001732700"/>
    </source>
</evidence>
<evidence type="ECO:0000313" key="1">
    <source>
        <dbReference type="EnsemblPlants" id="AVESA.00010b.r2.7DG1343680.1.CDS"/>
    </source>
</evidence>
<sequence length="541" mass="60023">MASDLKSHRHGPLHHLARLLLPASRRKNISKKKEGERSTETLAAAAAAAAMPAEGTRMAGLWEREVGRLRPKRFANSDFVQSLGIQKRLREHRGCVNTVSFNSSGSLLLSGSDDMTVMLWNWEAGTPVTRCHTGHENNVLHAQFMPFSDDRSIITSGADGEVRYLQIQEGGHVVADRIVEMEYPVHRMAVEPGSPHTFYSCGADGSVWAFDLRGKEASELFNVASVNDDTSEVIELYAIAMDPRNPWYFAVSGSDEYVRLYDRRKSYVNGDSTFGCPVEHFCPPHLIGQNKDGITGLAFSHAGEMLASYSYDNIYLFEREHGLHFNDFKVGEKLLMDETVGASLAPSIEKLPVPQTFKGHQNMQTVKGVSFLGPNFEFVASGSDCGRVFVWRKKDGEVMRAMKGDRRIVNCVEQHPSEIIVASSGIDSCVKIWGPGESEDPTMANFDEGDPDVYLFSSTSSDSDSDSSDYMDDYILTPSSGSSDGDEDDDGEDDSDSDSDEEDTEEMADRDEGEDTEEMVDRDEGEEDEECDHEDMDDDDQ</sequence>
<name>A0ACD6ABH4_AVESA</name>
<keyword evidence="2" id="KW-1185">Reference proteome</keyword>
<organism evidence="1 2">
    <name type="scientific">Avena sativa</name>
    <name type="common">Oat</name>
    <dbReference type="NCBI Taxonomy" id="4498"/>
    <lineage>
        <taxon>Eukaryota</taxon>
        <taxon>Viridiplantae</taxon>
        <taxon>Streptophyta</taxon>
        <taxon>Embryophyta</taxon>
        <taxon>Tracheophyta</taxon>
        <taxon>Spermatophyta</taxon>
        <taxon>Magnoliopsida</taxon>
        <taxon>Liliopsida</taxon>
        <taxon>Poales</taxon>
        <taxon>Poaceae</taxon>
        <taxon>BOP clade</taxon>
        <taxon>Pooideae</taxon>
        <taxon>Poodae</taxon>
        <taxon>Poeae</taxon>
        <taxon>Poeae Chloroplast Group 1 (Aveneae type)</taxon>
        <taxon>Aveninae</taxon>
        <taxon>Avena</taxon>
    </lineage>
</organism>
<proteinExistence type="predicted"/>